<dbReference type="InterPro" id="IPR012259">
    <property type="entry name" value="DHFR"/>
</dbReference>
<reference evidence="7" key="1">
    <citation type="journal article" date="2021" name="Proc. Natl. Acad. Sci. U.S.A.">
        <title>A Catalog of Tens of Thousands of Viruses from Human Metagenomes Reveals Hidden Associations with Chronic Diseases.</title>
        <authorList>
            <person name="Tisza M.J."/>
            <person name="Buck C.B."/>
        </authorList>
    </citation>
    <scope>NUCLEOTIDE SEQUENCE</scope>
    <source>
        <strain evidence="7">CtCo31</strain>
    </source>
</reference>
<dbReference type="GO" id="GO:0006730">
    <property type="term" value="P:one-carbon metabolic process"/>
    <property type="evidence" value="ECO:0007669"/>
    <property type="project" value="UniProtKB-KW"/>
</dbReference>
<feature type="domain" description="DHFR" evidence="6">
    <location>
        <begin position="1"/>
        <end position="187"/>
    </location>
</feature>
<dbReference type="GO" id="GO:0046655">
    <property type="term" value="P:folic acid metabolic process"/>
    <property type="evidence" value="ECO:0007669"/>
    <property type="project" value="TreeGrafter"/>
</dbReference>
<organism evidence="7">
    <name type="scientific">Myoviridae sp. ctCo31</name>
    <dbReference type="NCBI Taxonomy" id="2825053"/>
    <lineage>
        <taxon>Viruses</taxon>
        <taxon>Duplodnaviria</taxon>
        <taxon>Heunggongvirae</taxon>
        <taxon>Uroviricota</taxon>
        <taxon>Caudoviricetes</taxon>
    </lineage>
</organism>
<sequence length="187" mass="21914">MLWRNKNDLQEFKKTTIGSDDFEKSIIVMGSNTFKSFPNKLPERLNYVLSTKELKIKAQNGDEPDMVIQSIDDFKELMLNLPENSLVSIIGGFSLIKELIDNQFHFHDHRDHEHTEECVECNHSRAQNDYEIQDLYITIFETEFNTTGDLITVSPADLQELVKDYQLLEIKNIDQNVNLYHYVKRDL</sequence>
<dbReference type="EMBL" id="BK016109">
    <property type="protein sequence ID" value="DAF95411.1"/>
    <property type="molecule type" value="Genomic_DNA"/>
</dbReference>
<evidence type="ECO:0000256" key="4">
    <source>
        <dbReference type="ARBA" id="ARBA00022857"/>
    </source>
</evidence>
<comment type="pathway">
    <text evidence="1">Cofactor biosynthesis; tetrahydrofolate biosynthesis; 5,6,7,8-tetrahydrofolate from 7,8-dihydrofolate: step 1/1.</text>
</comment>
<dbReference type="SUPFAM" id="SSF53597">
    <property type="entry name" value="Dihydrofolate reductase-like"/>
    <property type="match status" value="1"/>
</dbReference>
<keyword evidence="4" id="KW-0521">NADP</keyword>
<dbReference type="PROSITE" id="PS51330">
    <property type="entry name" value="DHFR_2"/>
    <property type="match status" value="1"/>
</dbReference>
<keyword evidence="3" id="KW-0554">One-carbon metabolism</keyword>
<dbReference type="InterPro" id="IPR001796">
    <property type="entry name" value="DHFR_dom"/>
</dbReference>
<evidence type="ECO:0000313" key="7">
    <source>
        <dbReference type="EMBL" id="DAF95411.1"/>
    </source>
</evidence>
<accession>A0A8S5ULW2</accession>
<dbReference type="EC" id="1.5.1.3" evidence="2"/>
<dbReference type="GO" id="GO:0004146">
    <property type="term" value="F:dihydrofolate reductase activity"/>
    <property type="evidence" value="ECO:0007669"/>
    <property type="project" value="UniProtKB-EC"/>
</dbReference>
<dbReference type="PRINTS" id="PR00070">
    <property type="entry name" value="DHFR"/>
</dbReference>
<dbReference type="GO" id="GO:0046452">
    <property type="term" value="P:dihydrofolate metabolic process"/>
    <property type="evidence" value="ECO:0007669"/>
    <property type="project" value="TreeGrafter"/>
</dbReference>
<keyword evidence="5" id="KW-0560">Oxidoreductase</keyword>
<dbReference type="PANTHER" id="PTHR48069:SF3">
    <property type="entry name" value="DIHYDROFOLATE REDUCTASE"/>
    <property type="match status" value="1"/>
</dbReference>
<dbReference type="Pfam" id="PF00186">
    <property type="entry name" value="DHFR_1"/>
    <property type="match status" value="1"/>
</dbReference>
<dbReference type="PANTHER" id="PTHR48069">
    <property type="entry name" value="DIHYDROFOLATE REDUCTASE"/>
    <property type="match status" value="1"/>
</dbReference>
<evidence type="ECO:0000256" key="5">
    <source>
        <dbReference type="ARBA" id="ARBA00023002"/>
    </source>
</evidence>
<dbReference type="Gene3D" id="3.40.430.10">
    <property type="entry name" value="Dihydrofolate Reductase, subunit A"/>
    <property type="match status" value="1"/>
</dbReference>
<dbReference type="InterPro" id="IPR024072">
    <property type="entry name" value="DHFR-like_dom_sf"/>
</dbReference>
<evidence type="ECO:0000256" key="1">
    <source>
        <dbReference type="ARBA" id="ARBA00004903"/>
    </source>
</evidence>
<dbReference type="GO" id="GO:0046654">
    <property type="term" value="P:tetrahydrofolate biosynthetic process"/>
    <property type="evidence" value="ECO:0007669"/>
    <property type="project" value="InterPro"/>
</dbReference>
<name>A0A8S5ULW2_9CAUD</name>
<dbReference type="GO" id="GO:0050661">
    <property type="term" value="F:NADP binding"/>
    <property type="evidence" value="ECO:0007669"/>
    <property type="project" value="InterPro"/>
</dbReference>
<protein>
    <recommendedName>
        <fullName evidence="2">dihydrofolate reductase</fullName>
        <ecNumber evidence="2">1.5.1.3</ecNumber>
    </recommendedName>
</protein>
<proteinExistence type="predicted"/>
<evidence type="ECO:0000256" key="3">
    <source>
        <dbReference type="ARBA" id="ARBA00022563"/>
    </source>
</evidence>
<evidence type="ECO:0000256" key="2">
    <source>
        <dbReference type="ARBA" id="ARBA00012856"/>
    </source>
</evidence>
<evidence type="ECO:0000259" key="6">
    <source>
        <dbReference type="PROSITE" id="PS51330"/>
    </source>
</evidence>